<feature type="region of interest" description="Disordered" evidence="1">
    <location>
        <begin position="1"/>
        <end position="186"/>
    </location>
</feature>
<feature type="compositionally biased region" description="Polar residues" evidence="1">
    <location>
        <begin position="439"/>
        <end position="455"/>
    </location>
</feature>
<feature type="compositionally biased region" description="Basic and acidic residues" evidence="1">
    <location>
        <begin position="517"/>
        <end position="527"/>
    </location>
</feature>
<feature type="compositionally biased region" description="Basic and acidic residues" evidence="1">
    <location>
        <begin position="8"/>
        <end position="29"/>
    </location>
</feature>
<comment type="caution">
    <text evidence="2">The sequence shown here is derived from an EMBL/GenBank/DDBJ whole genome shotgun (WGS) entry which is preliminary data.</text>
</comment>
<sequence>MDAPRASNDYDHASAFQTRDRIPRNHNESKIPVSKTRRATGESVSRPKPAHTRSTAAESSVSKPALIDSASSATSAPRPIPKSNNKRAVQSGAGSTSYSFDDVIVDPFLPSTPPTFTPSMKPTGAFKPIPSKEPTSSPKSTPNTKSRKTTAPSNPAPAVPKPFSGQAARSRNVSVSSLTRPNHDDMILPAVARRIKEQGLHEHNVIAYSDDYDAPLYKRPPSPKSVGNPFAGYDRAKAASSASLGQQQHQQQPSTGLPVSSSGRKLDSGQGKDTSMDMDKDEECPVSPVKKDQRRERKDDAALLNATNAPAPLSSTSNTSSPRDTSSHAQNERLRSPKSRQQPYEQQQEQSYQQQQQQEGDEQQQQQQQQQQHEQQVYPQQQNSNSNSPTSSRPERPQRARRNTERQAQQEFAPVNDGYAPRRTRRPTAPENYEHVQGSVYSTQYQESDSPSQRQHQGRHNAQHGRNEDYSQQAQGNDSRSRRYAGNNQAYPAEEQWQGQPQQQPQQQQQSRYQPTRRHDDYSRTQDDYNYQQTHHQEDYGRTQDGYNHQQTHSQEDYSRPQDGYNNQHTNANYQNYGAPAQTQQGQIYDHSRHHQSKPEMVQVEMSEMGSSGKEGETTEIGESNNDPKDKMKKKGAVCCVVM</sequence>
<feature type="region of interest" description="Disordered" evidence="1">
    <location>
        <begin position="208"/>
        <end position="576"/>
    </location>
</feature>
<feature type="compositionally biased region" description="Low complexity" evidence="1">
    <location>
        <begin position="302"/>
        <end position="313"/>
    </location>
</feature>
<feature type="compositionally biased region" description="Basic and acidic residues" evidence="1">
    <location>
        <begin position="289"/>
        <end position="301"/>
    </location>
</feature>
<feature type="compositionally biased region" description="Basic and acidic residues" evidence="1">
    <location>
        <begin position="393"/>
        <end position="405"/>
    </location>
</feature>
<feature type="compositionally biased region" description="Polar residues" evidence="1">
    <location>
        <begin position="82"/>
        <end position="99"/>
    </location>
</feature>
<gene>
    <name evidence="2" type="ORF">BG011_009701</name>
</gene>
<feature type="compositionally biased region" description="Polar residues" evidence="1">
    <location>
        <begin position="52"/>
        <end position="62"/>
    </location>
</feature>
<feature type="compositionally biased region" description="Polar residues" evidence="1">
    <location>
        <begin position="167"/>
        <end position="180"/>
    </location>
</feature>
<feature type="compositionally biased region" description="Low complexity" evidence="1">
    <location>
        <begin position="496"/>
        <end position="514"/>
    </location>
</feature>
<feature type="compositionally biased region" description="Polar residues" evidence="1">
    <location>
        <begin position="314"/>
        <end position="329"/>
    </location>
</feature>
<feature type="compositionally biased region" description="Polar residues" evidence="1">
    <location>
        <begin position="564"/>
        <end position="576"/>
    </location>
</feature>
<organism evidence="2 3">
    <name type="scientific">Mortierella polycephala</name>
    <dbReference type="NCBI Taxonomy" id="41804"/>
    <lineage>
        <taxon>Eukaryota</taxon>
        <taxon>Fungi</taxon>
        <taxon>Fungi incertae sedis</taxon>
        <taxon>Mucoromycota</taxon>
        <taxon>Mortierellomycotina</taxon>
        <taxon>Mortierellomycetes</taxon>
        <taxon>Mortierellales</taxon>
        <taxon>Mortierellaceae</taxon>
        <taxon>Mortierella</taxon>
    </lineage>
</organism>
<feature type="compositionally biased region" description="Low complexity" evidence="1">
    <location>
        <begin position="341"/>
        <end position="392"/>
    </location>
</feature>
<feature type="region of interest" description="Disordered" evidence="1">
    <location>
        <begin position="604"/>
        <end position="636"/>
    </location>
</feature>
<feature type="compositionally biased region" description="Low complexity" evidence="1">
    <location>
        <begin position="238"/>
        <end position="254"/>
    </location>
</feature>
<accession>A0A9P6QA61</accession>
<dbReference type="AlphaFoldDB" id="A0A9P6QA61"/>
<evidence type="ECO:0000256" key="1">
    <source>
        <dbReference type="SAM" id="MobiDB-lite"/>
    </source>
</evidence>
<evidence type="ECO:0000313" key="2">
    <source>
        <dbReference type="EMBL" id="KAG0262780.1"/>
    </source>
</evidence>
<dbReference type="OrthoDB" id="2421343at2759"/>
<dbReference type="Proteomes" id="UP000726737">
    <property type="component" value="Unassembled WGS sequence"/>
</dbReference>
<protein>
    <submittedName>
        <fullName evidence="2">Uncharacterized protein</fullName>
    </submittedName>
</protein>
<dbReference type="EMBL" id="JAAAJA010000089">
    <property type="protein sequence ID" value="KAG0262780.1"/>
    <property type="molecule type" value="Genomic_DNA"/>
</dbReference>
<reference evidence="2" key="1">
    <citation type="journal article" date="2020" name="Fungal Divers.">
        <title>Resolving the Mortierellaceae phylogeny through synthesis of multi-gene phylogenetics and phylogenomics.</title>
        <authorList>
            <person name="Vandepol N."/>
            <person name="Liber J."/>
            <person name="Desiro A."/>
            <person name="Na H."/>
            <person name="Kennedy M."/>
            <person name="Barry K."/>
            <person name="Grigoriev I.V."/>
            <person name="Miller A.N."/>
            <person name="O'Donnell K."/>
            <person name="Stajich J.E."/>
            <person name="Bonito G."/>
        </authorList>
    </citation>
    <scope>NUCLEOTIDE SEQUENCE</scope>
    <source>
        <strain evidence="2">KOD948</strain>
    </source>
</reference>
<proteinExistence type="predicted"/>
<evidence type="ECO:0000313" key="3">
    <source>
        <dbReference type="Proteomes" id="UP000726737"/>
    </source>
</evidence>
<name>A0A9P6QA61_9FUNG</name>
<feature type="compositionally biased region" description="Low complexity" evidence="1">
    <location>
        <begin position="117"/>
        <end position="144"/>
    </location>
</feature>
<keyword evidence="3" id="KW-1185">Reference proteome</keyword>